<organism evidence="3 5">
    <name type="scientific">Thalassovita autumnalis</name>
    <dbReference type="NCBI Taxonomy" id="2072972"/>
    <lineage>
        <taxon>Bacteria</taxon>
        <taxon>Pseudomonadati</taxon>
        <taxon>Pseudomonadota</taxon>
        <taxon>Alphaproteobacteria</taxon>
        <taxon>Rhodobacterales</taxon>
        <taxon>Roseobacteraceae</taxon>
        <taxon>Thalassovita</taxon>
    </lineage>
</organism>
<evidence type="ECO:0000313" key="5">
    <source>
        <dbReference type="Proteomes" id="UP000051887"/>
    </source>
</evidence>
<evidence type="ECO:0000256" key="1">
    <source>
        <dbReference type="SAM" id="Phobius"/>
    </source>
</evidence>
<keyword evidence="1" id="KW-0472">Membrane</keyword>
<evidence type="ECO:0000313" key="3">
    <source>
        <dbReference type="EMBL" id="CUH73055.1"/>
    </source>
</evidence>
<keyword evidence="4" id="KW-1185">Reference proteome</keyword>
<reference evidence="2 4" key="2">
    <citation type="submission" date="2015-09" db="EMBL/GenBank/DDBJ databases">
        <authorList>
            <person name="Rodrigo-Torres L."/>
            <person name="Arahal D.R."/>
        </authorList>
    </citation>
    <scope>NUCLEOTIDE SEQUENCE [LARGE SCALE GENOMIC DNA]</scope>
    <source>
        <strain evidence="2 4">CECT 5118</strain>
    </source>
</reference>
<reference evidence="3 5" key="1">
    <citation type="submission" date="2015-09" db="EMBL/GenBank/DDBJ databases">
        <authorList>
            <consortium name="Swine Surveillance"/>
        </authorList>
    </citation>
    <scope>NUCLEOTIDE SEQUENCE [LARGE SCALE GENOMIC DNA]</scope>
    <source>
        <strain evidence="3 5">5120</strain>
    </source>
</reference>
<dbReference type="RefSeq" id="WP_058244212.1">
    <property type="nucleotide sequence ID" value="NZ_CYSB01000040.1"/>
</dbReference>
<name>A0A0P1FNI8_9RHOB</name>
<dbReference type="Proteomes" id="UP000051887">
    <property type="component" value="Unassembled WGS sequence"/>
</dbReference>
<keyword evidence="1" id="KW-0812">Transmembrane</keyword>
<dbReference type="EMBL" id="CYSB01000040">
    <property type="protein sequence ID" value="CUH69652.1"/>
    <property type="molecule type" value="Genomic_DNA"/>
</dbReference>
<feature type="transmembrane region" description="Helical" evidence="1">
    <location>
        <begin position="158"/>
        <end position="178"/>
    </location>
</feature>
<feature type="transmembrane region" description="Helical" evidence="1">
    <location>
        <begin position="79"/>
        <end position="97"/>
    </location>
</feature>
<feature type="transmembrane region" description="Helical" evidence="1">
    <location>
        <begin position="12"/>
        <end position="35"/>
    </location>
</feature>
<dbReference type="AlphaFoldDB" id="A0A0P1FNI8"/>
<evidence type="ECO:0000313" key="4">
    <source>
        <dbReference type="Proteomes" id="UP000051086"/>
    </source>
</evidence>
<sequence>MTKRKQTSGRQVLAVLALALPIYLMMVLGPLAWIADIAGQPAFDLRPMGYSAAEAEALLNALGEKGRALYLWRQIPLDLIYPALMAAVFWTLCRWLESKSQDSAVFPVAALRFARWLGLVAAAADYSENLSVILMLSAALPLPVIVPIASAATIAKSVLTTGVIALIIAASVAIWRQLRRLSVVE</sequence>
<keyword evidence="1" id="KW-1133">Transmembrane helix</keyword>
<protein>
    <submittedName>
        <fullName evidence="3">Uncharacterized protein</fullName>
    </submittedName>
</protein>
<feature type="transmembrane region" description="Helical" evidence="1">
    <location>
        <begin position="130"/>
        <end position="151"/>
    </location>
</feature>
<gene>
    <name evidence="2" type="ORF">TL5118_03622</name>
    <name evidence="3" type="ORF">TL5120_02862</name>
</gene>
<evidence type="ECO:0000313" key="2">
    <source>
        <dbReference type="EMBL" id="CUH69652.1"/>
    </source>
</evidence>
<proteinExistence type="predicted"/>
<dbReference type="Proteomes" id="UP000051086">
    <property type="component" value="Unassembled WGS sequence"/>
</dbReference>
<accession>A0A0P1FNI8</accession>
<dbReference type="OrthoDB" id="5198105at2"/>
<dbReference type="EMBL" id="CYSC01000035">
    <property type="protein sequence ID" value="CUH73055.1"/>
    <property type="molecule type" value="Genomic_DNA"/>
</dbReference>